<keyword evidence="1" id="KW-1133">Transmembrane helix</keyword>
<dbReference type="OrthoDB" id="3597048at2759"/>
<dbReference type="AlphaFoldDB" id="A0A6A6F1H3"/>
<keyword evidence="1" id="KW-0472">Membrane</keyword>
<keyword evidence="3" id="KW-1185">Reference proteome</keyword>
<name>A0A6A6F1H3_9PEZI</name>
<evidence type="ECO:0000313" key="2">
    <source>
        <dbReference type="EMBL" id="KAF2207612.1"/>
    </source>
</evidence>
<feature type="transmembrane region" description="Helical" evidence="1">
    <location>
        <begin position="94"/>
        <end position="118"/>
    </location>
</feature>
<feature type="transmembrane region" description="Helical" evidence="1">
    <location>
        <begin position="54"/>
        <end position="73"/>
    </location>
</feature>
<dbReference type="Proteomes" id="UP000799539">
    <property type="component" value="Unassembled WGS sequence"/>
</dbReference>
<evidence type="ECO:0000256" key="1">
    <source>
        <dbReference type="SAM" id="Phobius"/>
    </source>
</evidence>
<dbReference type="EMBL" id="ML992702">
    <property type="protein sequence ID" value="KAF2207612.1"/>
    <property type="molecule type" value="Genomic_DNA"/>
</dbReference>
<keyword evidence="1" id="KW-0812">Transmembrane</keyword>
<gene>
    <name evidence="2" type="ORF">CERZMDRAFT_50806</name>
</gene>
<sequence>MLDSLIETAFISSMVRWLHTRAGRDFLFTSSGSSYSLHGKPLNLLVNHGHTSNGAAGTAFVLIGLGGILALKLRHHTTSHPHTTRSSTTTLSRILYTSWLTLTFLSMLLSLGALIYTFTLTSSHSGQHIDTALAATLHNRPYPNQVPYPHDSWTPENWFHAVLDIPLASHSDRNAIKFHVRIMQAWRWNLIPMFVFGLAVFVCAMVDAMAQGRKERGARKSFMHQGKRLSV</sequence>
<accession>A0A6A6F1H3</accession>
<evidence type="ECO:0000313" key="3">
    <source>
        <dbReference type="Proteomes" id="UP000799539"/>
    </source>
</evidence>
<organism evidence="2 3">
    <name type="scientific">Cercospora zeae-maydis SCOH1-5</name>
    <dbReference type="NCBI Taxonomy" id="717836"/>
    <lineage>
        <taxon>Eukaryota</taxon>
        <taxon>Fungi</taxon>
        <taxon>Dikarya</taxon>
        <taxon>Ascomycota</taxon>
        <taxon>Pezizomycotina</taxon>
        <taxon>Dothideomycetes</taxon>
        <taxon>Dothideomycetidae</taxon>
        <taxon>Mycosphaerellales</taxon>
        <taxon>Mycosphaerellaceae</taxon>
        <taxon>Cercospora</taxon>
    </lineage>
</organism>
<feature type="transmembrane region" description="Helical" evidence="1">
    <location>
        <begin position="190"/>
        <end position="210"/>
    </location>
</feature>
<reference evidence="2" key="1">
    <citation type="journal article" date="2020" name="Stud. Mycol.">
        <title>101 Dothideomycetes genomes: a test case for predicting lifestyles and emergence of pathogens.</title>
        <authorList>
            <person name="Haridas S."/>
            <person name="Albert R."/>
            <person name="Binder M."/>
            <person name="Bloem J."/>
            <person name="Labutti K."/>
            <person name="Salamov A."/>
            <person name="Andreopoulos B."/>
            <person name="Baker S."/>
            <person name="Barry K."/>
            <person name="Bills G."/>
            <person name="Bluhm B."/>
            <person name="Cannon C."/>
            <person name="Castanera R."/>
            <person name="Culley D."/>
            <person name="Daum C."/>
            <person name="Ezra D."/>
            <person name="Gonzalez J."/>
            <person name="Henrissat B."/>
            <person name="Kuo A."/>
            <person name="Liang C."/>
            <person name="Lipzen A."/>
            <person name="Lutzoni F."/>
            <person name="Magnuson J."/>
            <person name="Mondo S."/>
            <person name="Nolan M."/>
            <person name="Ohm R."/>
            <person name="Pangilinan J."/>
            <person name="Park H.-J."/>
            <person name="Ramirez L."/>
            <person name="Alfaro M."/>
            <person name="Sun H."/>
            <person name="Tritt A."/>
            <person name="Yoshinaga Y."/>
            <person name="Zwiers L.-H."/>
            <person name="Turgeon B."/>
            <person name="Goodwin S."/>
            <person name="Spatafora J."/>
            <person name="Crous P."/>
            <person name="Grigoriev I."/>
        </authorList>
    </citation>
    <scope>NUCLEOTIDE SEQUENCE</scope>
    <source>
        <strain evidence="2">SCOH1-5</strain>
    </source>
</reference>
<proteinExistence type="predicted"/>
<protein>
    <submittedName>
        <fullName evidence="2">Uncharacterized protein</fullName>
    </submittedName>
</protein>